<dbReference type="AlphaFoldDB" id="A0AB34GCA7"/>
<protein>
    <recommendedName>
        <fullName evidence="4">Immunoglobulin V-set domain-containing protein</fullName>
    </recommendedName>
</protein>
<evidence type="ECO:0008006" key="4">
    <source>
        <dbReference type="Google" id="ProtNLM"/>
    </source>
</evidence>
<comment type="caution">
    <text evidence="2">The sequence shown here is derived from an EMBL/GenBank/DDBJ whole genome shotgun (WGS) entry which is preliminary data.</text>
</comment>
<accession>A0AB34GCA7</accession>
<feature type="signal peptide" evidence="1">
    <location>
        <begin position="1"/>
        <end position="16"/>
    </location>
</feature>
<feature type="chain" id="PRO_5044214860" description="Immunoglobulin V-set domain-containing protein" evidence="1">
    <location>
        <begin position="17"/>
        <end position="175"/>
    </location>
</feature>
<dbReference type="Proteomes" id="UP001159641">
    <property type="component" value="Unassembled WGS sequence"/>
</dbReference>
<keyword evidence="3" id="KW-1185">Reference proteome</keyword>
<dbReference type="InterPro" id="IPR050150">
    <property type="entry name" value="IgV_Light_Chain"/>
</dbReference>
<dbReference type="SUPFAM" id="SSF48726">
    <property type="entry name" value="Immunoglobulin"/>
    <property type="match status" value="2"/>
</dbReference>
<dbReference type="InterPro" id="IPR036179">
    <property type="entry name" value="Ig-like_dom_sf"/>
</dbReference>
<proteinExistence type="predicted"/>
<name>A0AB34GCA7_ESCRO</name>
<evidence type="ECO:0000313" key="3">
    <source>
        <dbReference type="Proteomes" id="UP001159641"/>
    </source>
</evidence>
<evidence type="ECO:0000313" key="2">
    <source>
        <dbReference type="EMBL" id="KAJ8776783.1"/>
    </source>
</evidence>
<dbReference type="PANTHER" id="PTHR23267">
    <property type="entry name" value="IMMUNOGLOBULIN LIGHT CHAIN"/>
    <property type="match status" value="1"/>
</dbReference>
<dbReference type="EMBL" id="JAIQCJ010002358">
    <property type="protein sequence ID" value="KAJ8776783.1"/>
    <property type="molecule type" value="Genomic_DNA"/>
</dbReference>
<dbReference type="Gene3D" id="2.60.40.10">
    <property type="entry name" value="Immunoglobulins"/>
    <property type="match status" value="2"/>
</dbReference>
<dbReference type="InterPro" id="IPR013783">
    <property type="entry name" value="Ig-like_fold"/>
</dbReference>
<evidence type="ECO:0000256" key="1">
    <source>
        <dbReference type="SAM" id="SignalP"/>
    </source>
</evidence>
<reference evidence="2 3" key="1">
    <citation type="submission" date="2022-11" db="EMBL/GenBank/DDBJ databases">
        <title>Whole genome sequence of Eschrichtius robustus ER-17-0199.</title>
        <authorList>
            <person name="Bruniche-Olsen A."/>
            <person name="Black A.N."/>
            <person name="Fields C.J."/>
            <person name="Walden K."/>
            <person name="Dewoody J.A."/>
        </authorList>
    </citation>
    <scope>NUCLEOTIDE SEQUENCE [LARGE SCALE GENOMIC DNA]</scope>
    <source>
        <strain evidence="2">ER-17-0199</strain>
        <tissue evidence="2">Blubber</tissue>
    </source>
</reference>
<sequence length="175" mass="18192">MAWALLLVTLLTQGTGYWAHCALTQPSSVSGNPGQTVTISCAGTSSDSGGSSYVSSYQQRPGTAPKTLIYDVTVSSQPVVTQELSLTVLPGLTVTLTGSMSTGSSTTGNAQGWFLKKPGQTHLQLIHHMDKCPASIPSCFSGSILGGRAVLTIAGVQPKEETEDFCIVWSDAPVS</sequence>
<keyword evidence="1" id="KW-0732">Signal</keyword>
<organism evidence="2 3">
    <name type="scientific">Eschrichtius robustus</name>
    <name type="common">California gray whale</name>
    <name type="synonym">Eschrichtius gibbosus</name>
    <dbReference type="NCBI Taxonomy" id="9764"/>
    <lineage>
        <taxon>Eukaryota</taxon>
        <taxon>Metazoa</taxon>
        <taxon>Chordata</taxon>
        <taxon>Craniata</taxon>
        <taxon>Vertebrata</taxon>
        <taxon>Euteleostomi</taxon>
        <taxon>Mammalia</taxon>
        <taxon>Eutheria</taxon>
        <taxon>Laurasiatheria</taxon>
        <taxon>Artiodactyla</taxon>
        <taxon>Whippomorpha</taxon>
        <taxon>Cetacea</taxon>
        <taxon>Mysticeti</taxon>
        <taxon>Eschrichtiidae</taxon>
        <taxon>Eschrichtius</taxon>
    </lineage>
</organism>
<gene>
    <name evidence="2" type="ORF">J1605_015372</name>
</gene>